<dbReference type="CDD" id="cd05155">
    <property type="entry name" value="APH_ChoK_like_1"/>
    <property type="match status" value="1"/>
</dbReference>
<evidence type="ECO:0000313" key="3">
    <source>
        <dbReference type="EMBL" id="UWZ57294.1"/>
    </source>
</evidence>
<reference evidence="3" key="1">
    <citation type="submission" date="2021-04" db="EMBL/GenBank/DDBJ databases">
        <title>Dactylosporangium aurantiacum NRRL B-8018 full assembly.</title>
        <authorList>
            <person name="Hartkoorn R.C."/>
            <person name="Beaudoing E."/>
            <person name="Hot D."/>
        </authorList>
    </citation>
    <scope>NUCLEOTIDE SEQUENCE</scope>
    <source>
        <strain evidence="3">NRRL B-8018</strain>
    </source>
</reference>
<dbReference type="Pfam" id="PF01636">
    <property type="entry name" value="APH"/>
    <property type="match status" value="1"/>
</dbReference>
<protein>
    <submittedName>
        <fullName evidence="3">Aminoglycoside phosphotransferase family protein</fullName>
    </submittedName>
</protein>
<proteinExistence type="predicted"/>
<name>A0A9Q9MHY9_9ACTN</name>
<dbReference type="KEGG" id="daur:Daura_14650"/>
<dbReference type="PANTHER" id="PTHR21310">
    <property type="entry name" value="AMINOGLYCOSIDE PHOSPHOTRANSFERASE-RELATED-RELATED"/>
    <property type="match status" value="1"/>
</dbReference>
<organism evidence="3 4">
    <name type="scientific">Dactylosporangium aurantiacum</name>
    <dbReference type="NCBI Taxonomy" id="35754"/>
    <lineage>
        <taxon>Bacteria</taxon>
        <taxon>Bacillati</taxon>
        <taxon>Actinomycetota</taxon>
        <taxon>Actinomycetes</taxon>
        <taxon>Micromonosporales</taxon>
        <taxon>Micromonosporaceae</taxon>
        <taxon>Dactylosporangium</taxon>
    </lineage>
</organism>
<sequence length="322" mass="34799">MMRDGDAPTSVELVRRLVAGQFPQWTDRPVAPVGTPGTDNAMYRLGDDLVVRLPRRAGGVAQIERDRRWLPLLAPRLPLPVPAPVAVGGPAHGYPFPWTVGRWLPGSTGEAFRDRRAALDLAGFVTALRAVDPTGAPRGYRGGALAERDPAVRAAIEQLHGELDTAAATRLWQAALAAPAWEGPPVWSHGDLHAGNVLADGGRVSGVIDFGCAGVGDPACDVMPAWTLLGAEHRGTFRDAVGADDAMWARARGWVLCMGLVALPYYRERDPAFAGLARRMLNEALLDETMLDETMRDETLLDETMRDETMRDEAKLDEALGD</sequence>
<keyword evidence="4" id="KW-1185">Reference proteome</keyword>
<accession>A0A9Q9MHY9</accession>
<dbReference type="InterPro" id="IPR011009">
    <property type="entry name" value="Kinase-like_dom_sf"/>
</dbReference>
<evidence type="ECO:0000256" key="1">
    <source>
        <dbReference type="SAM" id="MobiDB-lite"/>
    </source>
</evidence>
<dbReference type="InterPro" id="IPR002575">
    <property type="entry name" value="Aminoglycoside_PTrfase"/>
</dbReference>
<dbReference type="PANTHER" id="PTHR21310:SF42">
    <property type="entry name" value="BIFUNCTIONAL AAC_APH"/>
    <property type="match status" value="1"/>
</dbReference>
<dbReference type="Gene3D" id="3.90.1200.10">
    <property type="match status" value="1"/>
</dbReference>
<feature type="domain" description="Aminoglycoside phosphotransferase" evidence="2">
    <location>
        <begin position="37"/>
        <end position="254"/>
    </location>
</feature>
<evidence type="ECO:0000313" key="4">
    <source>
        <dbReference type="Proteomes" id="UP001058003"/>
    </source>
</evidence>
<feature type="region of interest" description="Disordered" evidence="1">
    <location>
        <begin position="297"/>
        <end position="322"/>
    </location>
</feature>
<dbReference type="Gene3D" id="3.30.200.20">
    <property type="entry name" value="Phosphorylase Kinase, domain 1"/>
    <property type="match status" value="1"/>
</dbReference>
<dbReference type="EMBL" id="CP073767">
    <property type="protein sequence ID" value="UWZ57294.1"/>
    <property type="molecule type" value="Genomic_DNA"/>
</dbReference>
<dbReference type="SUPFAM" id="SSF56112">
    <property type="entry name" value="Protein kinase-like (PK-like)"/>
    <property type="match status" value="1"/>
</dbReference>
<dbReference type="Proteomes" id="UP001058003">
    <property type="component" value="Chromosome"/>
</dbReference>
<dbReference type="RefSeq" id="WP_063745748.1">
    <property type="nucleotide sequence ID" value="NZ_CP073767.1"/>
</dbReference>
<evidence type="ECO:0000259" key="2">
    <source>
        <dbReference type="Pfam" id="PF01636"/>
    </source>
</evidence>
<dbReference type="AlphaFoldDB" id="A0A9Q9MHY9"/>
<gene>
    <name evidence="3" type="ORF">Daura_14650</name>
</gene>
<dbReference type="InterPro" id="IPR051678">
    <property type="entry name" value="AGP_Transferase"/>
</dbReference>